<sequence>MLLPDFVASRSGENVDNTDTRLLSTCTAIRRHYVALTLPGVRCLLHRYTCDCGPGLYLSPLLPGLHLFGALSANPLAACSGGKTSNSRDSLNDGGHHGADAADGLQTIVNTHGDPLIRHAHPQVGARSQCFSGKLSQSHYHVTPDALSRRKIPATGVRGSPPLRNFYTR</sequence>
<gene>
    <name evidence="1" type="ORF">C0Q70_16061</name>
</gene>
<comment type="caution">
    <text evidence="1">The sequence shown here is derived from an EMBL/GenBank/DDBJ whole genome shotgun (WGS) entry which is preliminary data.</text>
</comment>
<dbReference type="AlphaFoldDB" id="A0A2T7NNQ5"/>
<proteinExistence type="predicted"/>
<dbReference type="EMBL" id="PZQS01000010">
    <property type="protein sequence ID" value="PVD22805.1"/>
    <property type="molecule type" value="Genomic_DNA"/>
</dbReference>
<organism evidence="1 2">
    <name type="scientific">Pomacea canaliculata</name>
    <name type="common">Golden apple snail</name>
    <dbReference type="NCBI Taxonomy" id="400727"/>
    <lineage>
        <taxon>Eukaryota</taxon>
        <taxon>Metazoa</taxon>
        <taxon>Spiralia</taxon>
        <taxon>Lophotrochozoa</taxon>
        <taxon>Mollusca</taxon>
        <taxon>Gastropoda</taxon>
        <taxon>Caenogastropoda</taxon>
        <taxon>Architaenioglossa</taxon>
        <taxon>Ampullarioidea</taxon>
        <taxon>Ampullariidae</taxon>
        <taxon>Pomacea</taxon>
    </lineage>
</organism>
<keyword evidence="2" id="KW-1185">Reference proteome</keyword>
<protein>
    <submittedName>
        <fullName evidence="1">Uncharacterized protein</fullName>
    </submittedName>
</protein>
<accession>A0A2T7NNQ5</accession>
<evidence type="ECO:0000313" key="2">
    <source>
        <dbReference type="Proteomes" id="UP000245119"/>
    </source>
</evidence>
<name>A0A2T7NNQ5_POMCA</name>
<reference evidence="1 2" key="1">
    <citation type="submission" date="2018-04" db="EMBL/GenBank/DDBJ databases">
        <title>The genome of golden apple snail Pomacea canaliculata provides insight into stress tolerance and invasive adaptation.</title>
        <authorList>
            <person name="Liu C."/>
            <person name="Liu B."/>
            <person name="Ren Y."/>
            <person name="Zhang Y."/>
            <person name="Wang H."/>
            <person name="Li S."/>
            <person name="Jiang F."/>
            <person name="Yin L."/>
            <person name="Zhang G."/>
            <person name="Qian W."/>
            <person name="Fan W."/>
        </authorList>
    </citation>
    <scope>NUCLEOTIDE SEQUENCE [LARGE SCALE GENOMIC DNA]</scope>
    <source>
        <strain evidence="1">SZHN2017</strain>
        <tissue evidence="1">Muscle</tissue>
    </source>
</reference>
<dbReference type="Proteomes" id="UP000245119">
    <property type="component" value="Linkage Group LG10"/>
</dbReference>
<evidence type="ECO:0000313" key="1">
    <source>
        <dbReference type="EMBL" id="PVD22805.1"/>
    </source>
</evidence>